<dbReference type="SUPFAM" id="SSF55811">
    <property type="entry name" value="Nudix"/>
    <property type="match status" value="1"/>
</dbReference>
<keyword evidence="6" id="KW-0464">Manganese</keyword>
<keyword evidence="9" id="KW-1185">Reference proteome</keyword>
<dbReference type="AlphaFoldDB" id="A0A448UCQ1"/>
<name>A0A448UCQ1_9NEIS</name>
<comment type="cofactor">
    <cofactor evidence="1">
        <name>Mn(2+)</name>
        <dbReference type="ChEBI" id="CHEBI:29035"/>
    </cofactor>
</comment>
<evidence type="ECO:0000313" key="9">
    <source>
        <dbReference type="Proteomes" id="UP000268229"/>
    </source>
</evidence>
<evidence type="ECO:0000256" key="3">
    <source>
        <dbReference type="ARBA" id="ARBA00022723"/>
    </source>
</evidence>
<dbReference type="RefSeq" id="WP_126304846.1">
    <property type="nucleotide sequence ID" value="NZ_LR134516.1"/>
</dbReference>
<dbReference type="InterPro" id="IPR015797">
    <property type="entry name" value="NUDIX_hydrolase-like_dom_sf"/>
</dbReference>
<evidence type="ECO:0000256" key="6">
    <source>
        <dbReference type="ARBA" id="ARBA00023211"/>
    </source>
</evidence>
<dbReference type="Gene3D" id="3.90.79.10">
    <property type="entry name" value="Nucleoside Triphosphate Pyrophosphohydrolase"/>
    <property type="match status" value="1"/>
</dbReference>
<evidence type="ECO:0000256" key="1">
    <source>
        <dbReference type="ARBA" id="ARBA00001936"/>
    </source>
</evidence>
<proteinExistence type="predicted"/>
<dbReference type="PROSITE" id="PS51462">
    <property type="entry name" value="NUDIX"/>
    <property type="match status" value="1"/>
</dbReference>
<dbReference type="GO" id="GO:0046872">
    <property type="term" value="F:metal ion binding"/>
    <property type="evidence" value="ECO:0007669"/>
    <property type="project" value="UniProtKB-KW"/>
</dbReference>
<organism evidence="8 9">
    <name type="scientific">Neisseria animaloris</name>
    <dbReference type="NCBI Taxonomy" id="326522"/>
    <lineage>
        <taxon>Bacteria</taxon>
        <taxon>Pseudomonadati</taxon>
        <taxon>Pseudomonadota</taxon>
        <taxon>Betaproteobacteria</taxon>
        <taxon>Neisseriales</taxon>
        <taxon>Neisseriaceae</taxon>
        <taxon>Neisseria</taxon>
    </lineage>
</organism>
<dbReference type="Pfam" id="PF00293">
    <property type="entry name" value="NUDIX"/>
    <property type="match status" value="1"/>
</dbReference>
<dbReference type="PANTHER" id="PTHR12992">
    <property type="entry name" value="NUDIX HYDROLASE"/>
    <property type="match status" value="1"/>
</dbReference>
<evidence type="ECO:0000256" key="2">
    <source>
        <dbReference type="ARBA" id="ARBA00001946"/>
    </source>
</evidence>
<dbReference type="PANTHER" id="PTHR12992:SF11">
    <property type="entry name" value="MITOCHONDRIAL COENZYME A DIPHOSPHATASE NUDT8"/>
    <property type="match status" value="1"/>
</dbReference>
<feature type="domain" description="Nudix hydrolase" evidence="7">
    <location>
        <begin position="33"/>
        <end position="167"/>
    </location>
</feature>
<evidence type="ECO:0000256" key="4">
    <source>
        <dbReference type="ARBA" id="ARBA00022801"/>
    </source>
</evidence>
<dbReference type="InterPro" id="IPR000086">
    <property type="entry name" value="NUDIX_hydrolase_dom"/>
</dbReference>
<comment type="cofactor">
    <cofactor evidence="2">
        <name>Mg(2+)</name>
        <dbReference type="ChEBI" id="CHEBI:18420"/>
    </cofactor>
</comment>
<gene>
    <name evidence="8" type="ORF">NCTC12227_01412</name>
</gene>
<reference evidence="8 9" key="1">
    <citation type="submission" date="2018-12" db="EMBL/GenBank/DDBJ databases">
        <authorList>
            <consortium name="Pathogen Informatics"/>
        </authorList>
    </citation>
    <scope>NUCLEOTIDE SEQUENCE [LARGE SCALE GENOMIC DNA]</scope>
    <source>
        <strain evidence="8 9">NCTC12227</strain>
    </source>
</reference>
<evidence type="ECO:0000259" key="7">
    <source>
        <dbReference type="PROSITE" id="PS51462"/>
    </source>
</evidence>
<evidence type="ECO:0000313" key="8">
    <source>
        <dbReference type="EMBL" id="VEJ21665.1"/>
    </source>
</evidence>
<dbReference type="KEGG" id="nani:NCTC12227_01412"/>
<dbReference type="GO" id="GO:0010945">
    <property type="term" value="F:coenzyme A diphosphatase activity"/>
    <property type="evidence" value="ECO:0007669"/>
    <property type="project" value="InterPro"/>
</dbReference>
<sequence>MTYNELSRFFQEAARYPALTGSLRNHLFAATQPLRAAVLLAVVCRSRQWEVLLTRRSDTLRHHTGQIALAGGRCDPQDNGPTCTALRETAEETGIASAQWQTFPPFEPYYTPSGYAVFPVPALSTDNPPTQANADEVAEIFYVPLAFVLDKNNYQSRELHYNGRTLSTPTLPYLHYDIWGLTATILYDLAERYEQHTLCVSS</sequence>
<evidence type="ECO:0000256" key="5">
    <source>
        <dbReference type="ARBA" id="ARBA00022842"/>
    </source>
</evidence>
<keyword evidence="4 8" id="KW-0378">Hydrolase</keyword>
<dbReference type="EMBL" id="LR134516">
    <property type="protein sequence ID" value="VEJ21665.1"/>
    <property type="molecule type" value="Genomic_DNA"/>
</dbReference>
<keyword evidence="3" id="KW-0479">Metal-binding</keyword>
<dbReference type="Proteomes" id="UP000268229">
    <property type="component" value="Chromosome"/>
</dbReference>
<dbReference type="InterPro" id="IPR045121">
    <property type="entry name" value="CoAse"/>
</dbReference>
<dbReference type="CDD" id="cd03426">
    <property type="entry name" value="NUDIX_CoAse_Nudt7"/>
    <property type="match status" value="1"/>
</dbReference>
<accession>A0A448UCQ1</accession>
<protein>
    <submittedName>
        <fullName evidence="8">Putative NUDIX hydrolase</fullName>
    </submittedName>
</protein>
<dbReference type="OrthoDB" id="9802805at2"/>
<keyword evidence="5" id="KW-0460">Magnesium</keyword>
<dbReference type="STRING" id="326522.BWD08_05730"/>